<dbReference type="RefSeq" id="XP_024336626.1">
    <property type="nucleotide sequence ID" value="XM_024482415.1"/>
</dbReference>
<evidence type="ECO:0000256" key="1">
    <source>
        <dbReference type="SAM" id="MobiDB-lite"/>
    </source>
</evidence>
<reference evidence="3 4" key="1">
    <citation type="submission" date="2017-04" db="EMBL/GenBank/DDBJ databases">
        <title>Genome Sequence of the Model Brown-Rot Fungus Postia placenta SB12.</title>
        <authorList>
            <consortium name="DOE Joint Genome Institute"/>
            <person name="Gaskell J."/>
            <person name="Kersten P."/>
            <person name="Larrondo L.F."/>
            <person name="Canessa P."/>
            <person name="Martinez D."/>
            <person name="Hibbett D."/>
            <person name="Schmoll M."/>
            <person name="Kubicek C.P."/>
            <person name="Martinez A.T."/>
            <person name="Yadav J."/>
            <person name="Master E."/>
            <person name="Magnuson J.K."/>
            <person name="James T."/>
            <person name="Yaver D."/>
            <person name="Berka R."/>
            <person name="Labutti K."/>
            <person name="Lipzen A."/>
            <person name="Aerts A."/>
            <person name="Barry K."/>
            <person name="Henrissat B."/>
            <person name="Blanchette R."/>
            <person name="Grigoriev I."/>
            <person name="Cullen D."/>
        </authorList>
    </citation>
    <scope>NUCLEOTIDE SEQUENCE [LARGE SCALE GENOMIC DNA]</scope>
    <source>
        <strain evidence="3 4">MAD-698-R-SB12</strain>
    </source>
</reference>
<sequence length="922" mass="100473">MSPAASSSSSSAAAPKPVLVSTPLAPGVPAPQPAPVQSQPKTVALNCKGLRSLPYRLAHPPSVRGKLFSLSIVPRFEVRLDDILDRKHLPPLGLKDFEEWLLFVEQAAENLCAVFVAPRGLWLTSRSYFILWLRDYTQRYSDWVRCTKLSRNSTYGANPRREYRTTSALPQASPELMYSYMRAKRTFLTPNGPFELDVPSEVLAPFHTPSGSKSACSLTEGQDGTASEHAHTAWSGTTFAYGSPYGYDFAGFEREMANAPLPPDPAVFGELGEIVREMLQQSLDRFVLATYNNVGTPRAVCGSAGGMFISLVGSVPLIVNFVTGGSRWWRLAALPGVWLGLTIFISAMYGVCMMIYVFGDLRQLRSFELVRPPISAPQPHPSPSTSVASLFQPRSAPMAPGAPPFTQLNPFRRTQRRSIPEISPPMAVARPQSITFVGITDVSERIEAGPPKLHLITPSPISRWSEESGVRPPQRALTRGPRRPRSAERAVSRASTLASISDAEYTDDEDDECAHDSGYEESDCESDDAPQIEISDAYYDEHPSPEGPATAAFQGPRGFGAPLWPDYVASDEDELNATAAFIHPFSYEDIAREKEGDLEAQTGRAAAARQPVDPFDFDALPPRRPRFANPGRHRSVQSPTSTWSSQHGEKVPEAPHAVTLSRKDLINPRKMLSVWQSKCSPQNVVKTHMEKEKEKCEKEGWGIGWGVASSPAPRSPIASSPTATLAGSPVKAGSFTFPAVSPTSTLAPGSMSTTTTMLAALYPEKAENEKMETPGKQITTKEVVDEKPRELKTATARKISWRQRFKAVQAVPAFAVPLTPVLNPVVTRAQWEIVVRSSMIAFVIAALVVGGLTGAPVVVIGDFLAKTSMRFGISVVALCRLSLMVIHVATLHPAAPSQIQNVDISATHYYNPFPHVVRAVAE</sequence>
<dbReference type="PANTHER" id="PTHR39466:SF1">
    <property type="entry name" value="RGS DOMAIN-CONTAINING PROTEIN"/>
    <property type="match status" value="1"/>
</dbReference>
<feature type="transmembrane region" description="Helical" evidence="2">
    <location>
        <begin position="299"/>
        <end position="318"/>
    </location>
</feature>
<evidence type="ECO:0008006" key="5">
    <source>
        <dbReference type="Google" id="ProtNLM"/>
    </source>
</evidence>
<keyword evidence="2" id="KW-1133">Transmembrane helix</keyword>
<feature type="compositionally biased region" description="Polar residues" evidence="1">
    <location>
        <begin position="636"/>
        <end position="646"/>
    </location>
</feature>
<evidence type="ECO:0000313" key="4">
    <source>
        <dbReference type="Proteomes" id="UP000194127"/>
    </source>
</evidence>
<dbReference type="PANTHER" id="PTHR39466">
    <property type="entry name" value="RGS DOMAIN-CONTAINING PROTEIN"/>
    <property type="match status" value="1"/>
</dbReference>
<proteinExistence type="predicted"/>
<dbReference type="STRING" id="670580.A0A1X6MUE3"/>
<name>A0A1X6MUE3_9APHY</name>
<feature type="region of interest" description="Disordered" evidence="1">
    <location>
        <begin position="450"/>
        <end position="528"/>
    </location>
</feature>
<dbReference type="OrthoDB" id="3232309at2759"/>
<dbReference type="AlphaFoldDB" id="A0A1X6MUE3"/>
<dbReference type="GeneID" id="36327364"/>
<evidence type="ECO:0000256" key="2">
    <source>
        <dbReference type="SAM" id="Phobius"/>
    </source>
</evidence>
<keyword evidence="4" id="KW-1185">Reference proteome</keyword>
<evidence type="ECO:0000313" key="3">
    <source>
        <dbReference type="EMBL" id="OSX59832.1"/>
    </source>
</evidence>
<dbReference type="EMBL" id="KZ110601">
    <property type="protein sequence ID" value="OSX59832.1"/>
    <property type="molecule type" value="Genomic_DNA"/>
</dbReference>
<feature type="compositionally biased region" description="Acidic residues" evidence="1">
    <location>
        <begin position="504"/>
        <end position="528"/>
    </location>
</feature>
<feature type="region of interest" description="Disordered" evidence="1">
    <location>
        <begin position="538"/>
        <end position="557"/>
    </location>
</feature>
<feature type="transmembrane region" description="Helical" evidence="2">
    <location>
        <begin position="838"/>
        <end position="859"/>
    </location>
</feature>
<feature type="compositionally biased region" description="Basic residues" evidence="1">
    <location>
        <begin position="623"/>
        <end position="635"/>
    </location>
</feature>
<organism evidence="3 4">
    <name type="scientific">Postia placenta MAD-698-R-SB12</name>
    <dbReference type="NCBI Taxonomy" id="670580"/>
    <lineage>
        <taxon>Eukaryota</taxon>
        <taxon>Fungi</taxon>
        <taxon>Dikarya</taxon>
        <taxon>Basidiomycota</taxon>
        <taxon>Agaricomycotina</taxon>
        <taxon>Agaricomycetes</taxon>
        <taxon>Polyporales</taxon>
        <taxon>Adustoporiaceae</taxon>
        <taxon>Rhodonia</taxon>
    </lineage>
</organism>
<protein>
    <recommendedName>
        <fullName evidence="5">Proteophosphoglycan ppg4</fullName>
    </recommendedName>
</protein>
<gene>
    <name evidence="3" type="ORF">POSPLADRAFT_1070895</name>
</gene>
<feature type="region of interest" description="Disordered" evidence="1">
    <location>
        <begin position="613"/>
        <end position="652"/>
    </location>
</feature>
<keyword evidence="2" id="KW-0472">Membrane</keyword>
<feature type="transmembrane region" description="Helical" evidence="2">
    <location>
        <begin position="338"/>
        <end position="358"/>
    </location>
</feature>
<dbReference type="Proteomes" id="UP000194127">
    <property type="component" value="Unassembled WGS sequence"/>
</dbReference>
<keyword evidence="2" id="KW-0812">Transmembrane</keyword>
<accession>A0A1X6MUE3</accession>